<sequence length="178" mass="20387">MEEDKTCEIGNIGKWNDMAFWDKLSGLKRRHCEIELILEGSPPMAEVPMQMQDQCGLPSSFLFRIPQIFFLTSTFETWKRGVDQVKNSEMGDTNLLPVEAREGKGKHGLFLSVCFYLHHKPSIKKYAWGPSETSSYSTTRNRSLNPSCQRANVGLKNTSNSMEGRISRLHFTEIQEHE</sequence>
<evidence type="ECO:0000313" key="1">
    <source>
        <dbReference type="EMBL" id="KAL3592603.1"/>
    </source>
</evidence>
<protein>
    <submittedName>
        <fullName evidence="1">Uncharacterized protein</fullName>
    </submittedName>
</protein>
<accession>A0ACC4CBZ8</accession>
<dbReference type="Proteomes" id="UP000309997">
    <property type="component" value="Unassembled WGS sequence"/>
</dbReference>
<evidence type="ECO:0000313" key="2">
    <source>
        <dbReference type="Proteomes" id="UP000309997"/>
    </source>
</evidence>
<gene>
    <name evidence="1" type="ORF">D5086_011243</name>
</gene>
<organism evidence="1 2">
    <name type="scientific">Populus alba</name>
    <name type="common">White poplar</name>
    <dbReference type="NCBI Taxonomy" id="43335"/>
    <lineage>
        <taxon>Eukaryota</taxon>
        <taxon>Viridiplantae</taxon>
        <taxon>Streptophyta</taxon>
        <taxon>Embryophyta</taxon>
        <taxon>Tracheophyta</taxon>
        <taxon>Spermatophyta</taxon>
        <taxon>Magnoliopsida</taxon>
        <taxon>eudicotyledons</taxon>
        <taxon>Gunneridae</taxon>
        <taxon>Pentapetalae</taxon>
        <taxon>rosids</taxon>
        <taxon>fabids</taxon>
        <taxon>Malpighiales</taxon>
        <taxon>Salicaceae</taxon>
        <taxon>Saliceae</taxon>
        <taxon>Populus</taxon>
    </lineage>
</organism>
<dbReference type="EMBL" id="RCHU02000005">
    <property type="protein sequence ID" value="KAL3592603.1"/>
    <property type="molecule type" value="Genomic_DNA"/>
</dbReference>
<name>A0ACC4CBZ8_POPAL</name>
<reference evidence="1 2" key="1">
    <citation type="journal article" date="2024" name="Plant Biotechnol. J.">
        <title>Genome and CRISPR/Cas9 system of a widespread forest tree (Populus alba) in the world.</title>
        <authorList>
            <person name="Liu Y.J."/>
            <person name="Jiang P.F."/>
            <person name="Han X.M."/>
            <person name="Li X.Y."/>
            <person name="Wang H.M."/>
            <person name="Wang Y.J."/>
            <person name="Wang X.X."/>
            <person name="Zeng Q.Y."/>
        </authorList>
    </citation>
    <scope>NUCLEOTIDE SEQUENCE [LARGE SCALE GENOMIC DNA]</scope>
    <source>
        <strain evidence="2">cv. PAL-ZL1</strain>
    </source>
</reference>
<keyword evidence="2" id="KW-1185">Reference proteome</keyword>
<comment type="caution">
    <text evidence="1">The sequence shown here is derived from an EMBL/GenBank/DDBJ whole genome shotgun (WGS) entry which is preliminary data.</text>
</comment>
<proteinExistence type="predicted"/>